<feature type="region of interest" description="Disordered" evidence="1">
    <location>
        <begin position="161"/>
        <end position="186"/>
    </location>
</feature>
<keyword evidence="4" id="KW-1185">Reference proteome</keyword>
<evidence type="ECO:0000313" key="4">
    <source>
        <dbReference type="Proteomes" id="UP000028504"/>
    </source>
</evidence>
<organism evidence="3 4">
    <name type="scientific">Corynebacterium atypicum</name>
    <dbReference type="NCBI Taxonomy" id="191610"/>
    <lineage>
        <taxon>Bacteria</taxon>
        <taxon>Bacillati</taxon>
        <taxon>Actinomycetota</taxon>
        <taxon>Actinomycetes</taxon>
        <taxon>Mycobacteriales</taxon>
        <taxon>Corynebacteriaceae</taxon>
        <taxon>Corynebacterium</taxon>
    </lineage>
</organism>
<dbReference type="SUPFAM" id="SSF53098">
    <property type="entry name" value="Ribonuclease H-like"/>
    <property type="match status" value="1"/>
</dbReference>
<dbReference type="InterPro" id="IPR036397">
    <property type="entry name" value="RNaseH_sf"/>
</dbReference>
<proteinExistence type="predicted"/>
<dbReference type="EMBL" id="CP008944">
    <property type="protein sequence ID" value="AIG63462.1"/>
    <property type="molecule type" value="Genomic_DNA"/>
</dbReference>
<protein>
    <recommendedName>
        <fullName evidence="2">Exonuclease domain-containing protein</fullName>
    </recommendedName>
</protein>
<gene>
    <name evidence="3" type="ORF">CATYP_00765</name>
</gene>
<feature type="region of interest" description="Disordered" evidence="1">
    <location>
        <begin position="105"/>
        <end position="130"/>
    </location>
</feature>
<accession>A0ABN4DF26</accession>
<evidence type="ECO:0000259" key="2">
    <source>
        <dbReference type="Pfam" id="PF00929"/>
    </source>
</evidence>
<dbReference type="InterPro" id="IPR012337">
    <property type="entry name" value="RNaseH-like_sf"/>
</dbReference>
<dbReference type="CDD" id="cd06127">
    <property type="entry name" value="DEDDh"/>
    <property type="match status" value="1"/>
</dbReference>
<evidence type="ECO:0000313" key="3">
    <source>
        <dbReference type="EMBL" id="AIG63462.1"/>
    </source>
</evidence>
<name>A0ABN4DF26_9CORY</name>
<dbReference type="Pfam" id="PF00929">
    <property type="entry name" value="RNase_T"/>
    <property type="match status" value="1"/>
</dbReference>
<sequence>MVVTLQTNGIHPSSGRVVSVDAITFSADFTPVDKFHQVINPGDGVDPGPVHLHGLSHEDVAGGRNFGHVLSQLDRMLDGRTLFVHDAPFTWGFIVAEAKRAMNAAARANRSRRGRGGKNGRARRRRKVGHVPQPERIVDTLACAYRSGAAITDTRPGAVARTLGMPAPRAGATTTRAKRAERDTSREATMTVARTAAHLERTSGWPAAYAPEDLSADKLGLQRSHVRVDAAAAPRPLDNPGVFDPAEGLKPGQEFVVADEVSLDPDELIARGVKLRLAYVEKLSRQTSIVVGNLTADLRGKAMHAARKDIPIVRDDEFVRLLDQLEGQADPGR</sequence>
<reference evidence="3 4" key="1">
    <citation type="submission" date="2014-07" db="EMBL/GenBank/DDBJ databases">
        <title>Complete genome sequence of Corynebacterium atypicum DSM 44849: identifiction of the mycolic acid biosynthesis genes.</title>
        <authorList>
            <person name="Tippelt A."/>
            <person name="Mollmann S."/>
            <person name="Albersmeier A."/>
            <person name="Jaenicke S."/>
            <person name="Ruckert C."/>
            <person name="Tauch A."/>
        </authorList>
    </citation>
    <scope>NUCLEOTIDE SEQUENCE [LARGE SCALE GENOMIC DNA]</scope>
    <source>
        <strain evidence="3 4">R2070</strain>
    </source>
</reference>
<dbReference type="InterPro" id="IPR013520">
    <property type="entry name" value="Ribonucl_H"/>
</dbReference>
<feature type="domain" description="Exonuclease" evidence="2">
    <location>
        <begin position="7"/>
        <end position="106"/>
    </location>
</feature>
<evidence type="ECO:0000256" key="1">
    <source>
        <dbReference type="SAM" id="MobiDB-lite"/>
    </source>
</evidence>
<feature type="compositionally biased region" description="Basic residues" evidence="1">
    <location>
        <begin position="109"/>
        <end position="129"/>
    </location>
</feature>
<dbReference type="Proteomes" id="UP000028504">
    <property type="component" value="Chromosome"/>
</dbReference>
<dbReference type="Gene3D" id="3.30.420.10">
    <property type="entry name" value="Ribonuclease H-like superfamily/Ribonuclease H"/>
    <property type="match status" value="1"/>
</dbReference>